<reference evidence="1" key="1">
    <citation type="submission" date="2022-12" db="EMBL/GenBank/DDBJ databases">
        <authorList>
            <person name="Wang J."/>
        </authorList>
    </citation>
    <scope>NUCLEOTIDE SEQUENCE</scope>
    <source>
        <strain evidence="1">HY-42-06</strain>
    </source>
</reference>
<proteinExistence type="predicted"/>
<dbReference type="RefSeq" id="WP_268049237.1">
    <property type="nucleotide sequence ID" value="NZ_JAPQES010000002.1"/>
</dbReference>
<dbReference type="Gene3D" id="3.40.50.12580">
    <property type="match status" value="1"/>
</dbReference>
<comment type="caution">
    <text evidence="1">The sequence shown here is derived from an EMBL/GenBank/DDBJ whole genome shotgun (WGS) entry which is preliminary data.</text>
</comment>
<dbReference type="SUPFAM" id="SSF53756">
    <property type="entry name" value="UDP-Glycosyltransferase/glycogen phosphorylase"/>
    <property type="match status" value="1"/>
</dbReference>
<evidence type="ECO:0000313" key="2">
    <source>
        <dbReference type="Proteomes" id="UP001079657"/>
    </source>
</evidence>
<dbReference type="Proteomes" id="UP001079657">
    <property type="component" value="Unassembled WGS sequence"/>
</dbReference>
<name>A0ABT4CN83_9CLOT</name>
<dbReference type="InterPro" id="IPR043148">
    <property type="entry name" value="TagF_C"/>
</dbReference>
<protein>
    <submittedName>
        <fullName evidence="1">Uncharacterized protein</fullName>
    </submittedName>
</protein>
<dbReference type="Pfam" id="PF05159">
    <property type="entry name" value="Capsule_synth"/>
    <property type="match status" value="1"/>
</dbReference>
<gene>
    <name evidence="1" type="ORF">OXH55_07620</name>
</gene>
<dbReference type="InterPro" id="IPR007833">
    <property type="entry name" value="Capsule_polysaccharide_synth"/>
</dbReference>
<accession>A0ABT4CN83</accession>
<organism evidence="1 2">
    <name type="scientific">Clostridium ganghwense</name>
    <dbReference type="NCBI Taxonomy" id="312089"/>
    <lineage>
        <taxon>Bacteria</taxon>
        <taxon>Bacillati</taxon>
        <taxon>Bacillota</taxon>
        <taxon>Clostridia</taxon>
        <taxon>Eubacteriales</taxon>
        <taxon>Clostridiaceae</taxon>
        <taxon>Clostridium</taxon>
    </lineage>
</organism>
<evidence type="ECO:0000313" key="1">
    <source>
        <dbReference type="EMBL" id="MCY6370502.1"/>
    </source>
</evidence>
<sequence length="572" mass="67308">MAKLIYTRDEKFIIYKEKKDEIYKYIEKMDIDKETFKYLNEIENLQIEGLNLEDLYLYETIPLYYFEKPTIYLNLKHVFLCFLLIKNIVENIDEEILIESDDEVFLDISREIFNLKCDEISNNNIPSNTQSLRDKKYKLFLRTLRGIKNYIKFKSNLNKRDNVLVISNVMNINLLKKDTKNEFIDTQIGSVVEDLKNKVNVLNLQCVFNFNMLDKSLSYKKEYIPFEFFMLYKKLKGRKLVKDNLIKNKLEKINSLDFTYKGYNLKNIILKYVLNNLENRYMSDLIEILCAEKVIKKYNIKKCIVTDEGDRPRCFITAGNRENIETYAVQHGIINEVSPAYMINSKYSGIIPKCTFVWGEKYKTMLKNGSNIYRNNKIEVVGQVRTDLLVNYLEKQSNTNDKVKILYATQYFKDLLVPATDILFDALNLMEKEYEIVVKLHPADQYYDIYKSMIEEKGIKNVKIIKDGDLYELLAWCDVVVSVHSTVVVEGALLNKPSICIVLPKYNDAGGFIKDGLSMGVREKNELQQCLDNIHKYEFSKKFNEYIHNNFYKSDGKVTKRITTTMINLTKE</sequence>
<dbReference type="EMBL" id="JAPQES010000002">
    <property type="protein sequence ID" value="MCY6370502.1"/>
    <property type="molecule type" value="Genomic_DNA"/>
</dbReference>
<keyword evidence="2" id="KW-1185">Reference proteome</keyword>